<comment type="caution">
    <text evidence="3">The sequence shown here is derived from an EMBL/GenBank/DDBJ whole genome shotgun (WGS) entry which is preliminary data.</text>
</comment>
<evidence type="ECO:0000313" key="4">
    <source>
        <dbReference type="Proteomes" id="UP000753802"/>
    </source>
</evidence>
<evidence type="ECO:0000256" key="1">
    <source>
        <dbReference type="SAM" id="SignalP"/>
    </source>
</evidence>
<proteinExistence type="predicted"/>
<dbReference type="InterPro" id="IPR006121">
    <property type="entry name" value="HMA_dom"/>
</dbReference>
<feature type="signal peptide" evidence="1">
    <location>
        <begin position="1"/>
        <end position="24"/>
    </location>
</feature>
<keyword evidence="4" id="KW-1185">Reference proteome</keyword>
<sequence>MKTQSIILAIVFVCSGLFTNAQTAATKSEKIKVWGNCGMCQKHIEKAAKEAGASKAAWNKDTHILTVKYDAAKTSNKQIQEAVAKAGYDTKDLTGNDLAYEKLDECCKYDRKASEKKQ</sequence>
<feature type="chain" id="PRO_5046678204" evidence="1">
    <location>
        <begin position="25"/>
        <end position="118"/>
    </location>
</feature>
<dbReference type="PROSITE" id="PS50846">
    <property type="entry name" value="HMA_2"/>
    <property type="match status" value="1"/>
</dbReference>
<feature type="domain" description="HMA" evidence="2">
    <location>
        <begin position="26"/>
        <end position="91"/>
    </location>
</feature>
<organism evidence="3 4">
    <name type="scientific">Sediminibacterium roseum</name>
    <dbReference type="NCBI Taxonomy" id="1978412"/>
    <lineage>
        <taxon>Bacteria</taxon>
        <taxon>Pseudomonadati</taxon>
        <taxon>Bacteroidota</taxon>
        <taxon>Chitinophagia</taxon>
        <taxon>Chitinophagales</taxon>
        <taxon>Chitinophagaceae</taxon>
        <taxon>Sediminibacterium</taxon>
    </lineage>
</organism>
<dbReference type="RefSeq" id="WP_161818978.1">
    <property type="nucleotide sequence ID" value="NZ_JAACJS010000015.1"/>
</dbReference>
<gene>
    <name evidence="3" type="ORF">GWC95_12060</name>
</gene>
<dbReference type="SUPFAM" id="SSF55008">
    <property type="entry name" value="HMA, heavy metal-associated domain"/>
    <property type="match status" value="1"/>
</dbReference>
<evidence type="ECO:0000259" key="2">
    <source>
        <dbReference type="PROSITE" id="PS50846"/>
    </source>
</evidence>
<evidence type="ECO:0000313" key="3">
    <source>
        <dbReference type="EMBL" id="NCI50662.1"/>
    </source>
</evidence>
<protein>
    <submittedName>
        <fullName evidence="3">Heavy-metal-associated domain-containing protein</fullName>
    </submittedName>
</protein>
<keyword evidence="1" id="KW-0732">Signal</keyword>
<dbReference type="Proteomes" id="UP000753802">
    <property type="component" value="Unassembled WGS sequence"/>
</dbReference>
<dbReference type="EMBL" id="JAACJS010000015">
    <property type="protein sequence ID" value="NCI50662.1"/>
    <property type="molecule type" value="Genomic_DNA"/>
</dbReference>
<dbReference type="Pfam" id="PF00403">
    <property type="entry name" value="HMA"/>
    <property type="match status" value="1"/>
</dbReference>
<name>A0ABW9ZWC7_9BACT</name>
<accession>A0ABW9ZWC7</accession>
<dbReference type="Gene3D" id="3.30.70.100">
    <property type="match status" value="1"/>
</dbReference>
<reference evidence="3 4" key="1">
    <citation type="submission" date="2020-01" db="EMBL/GenBank/DDBJ databases">
        <title>Genome analysis.</title>
        <authorList>
            <person name="Wu S."/>
            <person name="Wang G."/>
        </authorList>
    </citation>
    <scope>NUCLEOTIDE SEQUENCE [LARGE SCALE GENOMIC DNA]</scope>
    <source>
        <strain evidence="3 4">SYL130</strain>
    </source>
</reference>
<dbReference type="InterPro" id="IPR036163">
    <property type="entry name" value="HMA_dom_sf"/>
</dbReference>